<evidence type="ECO:0000256" key="6">
    <source>
        <dbReference type="ARBA" id="ARBA00020998"/>
    </source>
</evidence>
<dbReference type="HAMAP" id="MF_00079">
    <property type="entry name" value="HisG_Long"/>
    <property type="match status" value="1"/>
</dbReference>
<comment type="similarity">
    <text evidence="3 12">Belongs to the ATP phosphoribosyltransferase family. Long subfamily.</text>
</comment>
<name>X5MG34_9HYPH</name>
<dbReference type="HOGENOM" id="CLU_038115_0_1_5"/>
<dbReference type="EMBL" id="HG966617">
    <property type="protein sequence ID" value="CDO60349.1"/>
    <property type="molecule type" value="Genomic_DNA"/>
</dbReference>
<evidence type="ECO:0000259" key="13">
    <source>
        <dbReference type="Pfam" id="PF01634"/>
    </source>
</evidence>
<dbReference type="InterPro" id="IPR013820">
    <property type="entry name" value="ATP_PRibTrfase_cat"/>
</dbReference>
<dbReference type="OrthoDB" id="9806435at2"/>
<keyword evidence="12" id="KW-0460">Magnesium</keyword>
<proteinExistence type="inferred from homology"/>
<comment type="similarity">
    <text evidence="4">Belongs to the ATP phosphoribosyltransferase family. Short subfamily.</text>
</comment>
<evidence type="ECO:0000256" key="5">
    <source>
        <dbReference type="ARBA" id="ARBA00011946"/>
    </source>
</evidence>
<keyword evidence="15" id="KW-1185">Reference proteome</keyword>
<comment type="pathway">
    <text evidence="2 12">Amino-acid biosynthesis; L-histidine biosynthesis; L-histidine from 5-phospho-alpha-D-ribose 1-diphosphate: step 1/9.</text>
</comment>
<evidence type="ECO:0000256" key="2">
    <source>
        <dbReference type="ARBA" id="ARBA00004667"/>
    </source>
</evidence>
<reference evidence="14 15" key="1">
    <citation type="journal article" date="2014" name="Front. Genet.">
        <title>Genome and metabolic network of "Candidatus Phaeomarinobacter ectocarpi" Ec32, a new candidate genus of Alphaproteobacteria frequently associated with brown algae.</title>
        <authorList>
            <person name="Dittami S.M."/>
            <person name="Barbeyron T."/>
            <person name="Boyen C."/>
            <person name="Cambefort J."/>
            <person name="Collet G."/>
            <person name="Delage L."/>
            <person name="Gobet A."/>
            <person name="Groisillier A."/>
            <person name="Leblanc C."/>
            <person name="Michel G."/>
            <person name="Scornet D."/>
            <person name="Siegel A."/>
            <person name="Tapia J.E."/>
            <person name="Tonon T."/>
        </authorList>
    </citation>
    <scope>NUCLEOTIDE SEQUENCE [LARGE SCALE GENOMIC DNA]</scope>
    <source>
        <strain evidence="14 15">Ec32</strain>
    </source>
</reference>
<dbReference type="PROSITE" id="PS01316">
    <property type="entry name" value="ATP_P_PHORIBOSYLTR"/>
    <property type="match status" value="1"/>
</dbReference>
<dbReference type="GO" id="GO:0000105">
    <property type="term" value="P:L-histidine biosynthetic process"/>
    <property type="evidence" value="ECO:0007669"/>
    <property type="project" value="UniProtKB-UniRule"/>
</dbReference>
<evidence type="ECO:0000256" key="1">
    <source>
        <dbReference type="ARBA" id="ARBA00000915"/>
    </source>
</evidence>
<keyword evidence="7 12" id="KW-0028">Amino-acid biosynthesis</keyword>
<dbReference type="PATRIC" id="fig|1458461.3.peg.2142"/>
<dbReference type="EC" id="2.4.2.17" evidence="5 12"/>
<evidence type="ECO:0000256" key="7">
    <source>
        <dbReference type="ARBA" id="ARBA00022605"/>
    </source>
</evidence>
<accession>X5MG34</accession>
<comment type="catalytic activity">
    <reaction evidence="1 12">
        <text>1-(5-phospho-beta-D-ribosyl)-ATP + diphosphate = 5-phospho-alpha-D-ribose 1-diphosphate + ATP</text>
        <dbReference type="Rhea" id="RHEA:18473"/>
        <dbReference type="ChEBI" id="CHEBI:30616"/>
        <dbReference type="ChEBI" id="CHEBI:33019"/>
        <dbReference type="ChEBI" id="CHEBI:58017"/>
        <dbReference type="ChEBI" id="CHEBI:73183"/>
        <dbReference type="EC" id="2.4.2.17"/>
    </reaction>
</comment>
<dbReference type="Gene3D" id="3.40.190.10">
    <property type="entry name" value="Periplasmic binding protein-like II"/>
    <property type="match status" value="2"/>
</dbReference>
<dbReference type="AlphaFoldDB" id="X5MG34"/>
<gene>
    <name evidence="12" type="primary">hisG</name>
    <name evidence="14" type="ORF">BN1012_Phect2136</name>
</gene>
<dbReference type="InterPro" id="IPR001348">
    <property type="entry name" value="ATP_PRibTrfase_HisG"/>
</dbReference>
<evidence type="ECO:0000256" key="12">
    <source>
        <dbReference type="HAMAP-Rule" id="MF_00079"/>
    </source>
</evidence>
<dbReference type="RefSeq" id="WP_043948425.1">
    <property type="nucleotide sequence ID" value="NZ_HG966617.1"/>
</dbReference>
<dbReference type="NCBIfam" id="TIGR00070">
    <property type="entry name" value="hisG"/>
    <property type="match status" value="1"/>
</dbReference>
<keyword evidence="9 12" id="KW-0808">Transferase</keyword>
<evidence type="ECO:0000256" key="11">
    <source>
        <dbReference type="ARBA" id="ARBA00024861"/>
    </source>
</evidence>
<dbReference type="PANTHER" id="PTHR21403:SF8">
    <property type="entry name" value="ATP PHOSPHORIBOSYLTRANSFERASE"/>
    <property type="match status" value="1"/>
</dbReference>
<dbReference type="SUPFAM" id="SSF53850">
    <property type="entry name" value="Periplasmic binding protein-like II"/>
    <property type="match status" value="1"/>
</dbReference>
<dbReference type="PANTHER" id="PTHR21403">
    <property type="entry name" value="ATP PHOSPHORIBOSYLTRANSFERASE ATP-PRTASE"/>
    <property type="match status" value="1"/>
</dbReference>
<dbReference type="CDD" id="cd13593">
    <property type="entry name" value="PBP2_HisGL3"/>
    <property type="match status" value="1"/>
</dbReference>
<comment type="subcellular location">
    <subcellularLocation>
        <location evidence="12">Cytoplasm</location>
    </subcellularLocation>
</comment>
<dbReference type="Pfam" id="PF01634">
    <property type="entry name" value="HisG"/>
    <property type="match status" value="1"/>
</dbReference>
<dbReference type="KEGG" id="pect:BN1012_Phect2136"/>
<keyword evidence="12" id="KW-0547">Nucleotide-binding</keyword>
<dbReference type="GO" id="GO:0005524">
    <property type="term" value="F:ATP binding"/>
    <property type="evidence" value="ECO:0007669"/>
    <property type="project" value="UniProtKB-KW"/>
</dbReference>
<evidence type="ECO:0000256" key="3">
    <source>
        <dbReference type="ARBA" id="ARBA00007955"/>
    </source>
</evidence>
<dbReference type="GO" id="GO:0005737">
    <property type="term" value="C:cytoplasm"/>
    <property type="evidence" value="ECO:0007669"/>
    <property type="project" value="UniProtKB-SubCell"/>
</dbReference>
<dbReference type="STRING" id="1458461.BN1012_Phect2136"/>
<dbReference type="InterPro" id="IPR020621">
    <property type="entry name" value="ATP-PRT_HisG_long"/>
</dbReference>
<comment type="activity regulation">
    <text evidence="12">Feedback inhibited by histidine.</text>
</comment>
<keyword evidence="10 12" id="KW-0368">Histidine biosynthesis</keyword>
<dbReference type="GO" id="GO:0000287">
    <property type="term" value="F:magnesium ion binding"/>
    <property type="evidence" value="ECO:0007669"/>
    <property type="project" value="UniProtKB-UniRule"/>
</dbReference>
<evidence type="ECO:0000256" key="8">
    <source>
        <dbReference type="ARBA" id="ARBA00022676"/>
    </source>
</evidence>
<keyword evidence="12" id="KW-0963">Cytoplasm</keyword>
<comment type="function">
    <text evidence="11 12">Catalyzes the condensation of ATP and 5-phosphoribose 1-diphosphate to form N'-(5'-phosphoribosyl)-ATP (PR-ATP). Has a crucial role in the pathway because the rate of histidine biosynthesis seems to be controlled primarily by regulation of HisG enzymatic activity.</text>
</comment>
<keyword evidence="8 12" id="KW-0328">Glycosyltransferase</keyword>
<keyword evidence="12" id="KW-0479">Metal-binding</keyword>
<sequence length="335" mass="35895">MSTSDKSNETEDRLVIAVPSKGRLQEKAMEFFGQAGSPIKKSGSSREYVGRLGGVPNADVAFLSASEIAGALGSGQVHLGITGEDLLEEKLPDPKSAVHIIKPLGFGHADVVVAVPQSWIDVRTMADFDDVAIAYHARHGERVRIATKYLRLTRNFFAAHGLADYRIVESAGATEGAPAGGTAEAIVDITSTGATLAANNLKILDDGVILKSEANLIASRTATWGPNARAAASKILEMIEAVARAKNVVEVRFLHDVSDTKLLRDLEEQHNARVPFPYDEDGARVSLIMHVPDAKVHDVVSHLYAAGKDAVTVTEPRYIFQRGNPLMAALETKLG</sequence>
<feature type="domain" description="ATP phosphoribosyltransferase catalytic" evidence="13">
    <location>
        <begin position="65"/>
        <end position="240"/>
    </location>
</feature>
<evidence type="ECO:0000313" key="14">
    <source>
        <dbReference type="EMBL" id="CDO60349.1"/>
    </source>
</evidence>
<evidence type="ECO:0000313" key="15">
    <source>
        <dbReference type="Proteomes" id="UP000032160"/>
    </source>
</evidence>
<comment type="cofactor">
    <cofactor evidence="12">
        <name>Mg(2+)</name>
        <dbReference type="ChEBI" id="CHEBI:18420"/>
    </cofactor>
</comment>
<dbReference type="Proteomes" id="UP000032160">
    <property type="component" value="Chromosome I"/>
</dbReference>
<dbReference type="UniPathway" id="UPA00031">
    <property type="reaction ID" value="UER00006"/>
</dbReference>
<evidence type="ECO:0000256" key="4">
    <source>
        <dbReference type="ARBA" id="ARBA00009489"/>
    </source>
</evidence>
<dbReference type="GO" id="GO:0003879">
    <property type="term" value="F:ATP phosphoribosyltransferase activity"/>
    <property type="evidence" value="ECO:0007669"/>
    <property type="project" value="UniProtKB-UniRule"/>
</dbReference>
<organism evidence="14 15">
    <name type="scientific">Candidatus Phaeomarinibacter ectocarpi</name>
    <dbReference type="NCBI Taxonomy" id="1458461"/>
    <lineage>
        <taxon>Bacteria</taxon>
        <taxon>Pseudomonadati</taxon>
        <taxon>Pseudomonadota</taxon>
        <taxon>Alphaproteobacteria</taxon>
        <taxon>Hyphomicrobiales</taxon>
        <taxon>Parvibaculaceae</taxon>
        <taxon>Candidatus Phaeomarinibacter</taxon>
    </lineage>
</organism>
<evidence type="ECO:0000256" key="9">
    <source>
        <dbReference type="ARBA" id="ARBA00022679"/>
    </source>
</evidence>
<protein>
    <recommendedName>
        <fullName evidence="6 12">ATP phosphoribosyltransferase</fullName>
        <shortName evidence="12">ATP-PRT</shortName>
        <shortName evidence="12">ATP-PRTase</shortName>
        <ecNumber evidence="5 12">2.4.2.17</ecNumber>
    </recommendedName>
</protein>
<keyword evidence="12" id="KW-0067">ATP-binding</keyword>
<evidence type="ECO:0000256" key="10">
    <source>
        <dbReference type="ARBA" id="ARBA00023102"/>
    </source>
</evidence>
<dbReference type="InterPro" id="IPR018198">
    <property type="entry name" value="ATP_PRibTrfase_CS"/>
</dbReference>